<dbReference type="RefSeq" id="WP_332865518.1">
    <property type="nucleotide sequence ID" value="NZ_JBAFSM010000022.1"/>
</dbReference>
<reference evidence="1 2" key="1">
    <citation type="submission" date="2024-01" db="EMBL/GenBank/DDBJ databases">
        <title>Genomic insights into the taxonomy and metabolism of the cyanobacterium Pannus brasiliensis CCIBt3594.</title>
        <authorList>
            <person name="Machado M."/>
            <person name="Botero N.B."/>
            <person name="Andreote A.P.D."/>
            <person name="Feitosa A.M.T."/>
            <person name="Popin R."/>
            <person name="Sivonen K."/>
            <person name="Fiore M.F."/>
        </authorList>
    </citation>
    <scope>NUCLEOTIDE SEQUENCE [LARGE SCALE GENOMIC DNA]</scope>
    <source>
        <strain evidence="1 2">CCIBt3594</strain>
    </source>
</reference>
<protein>
    <recommendedName>
        <fullName evidence="3">HMG box domain-containing protein</fullName>
    </recommendedName>
</protein>
<proteinExistence type="predicted"/>
<sequence length="149" mass="17329">MTDSIENNLQDTTPEVTIDPPVEVIPEETRENRIRSTFTEFLNAFRTETLTPAIEKLGAKLSKEWEILDASWSEKYGDRYQQLKQYLEIAKTRYDEEKLKLDGGEPTIVETTQSEWDSRFAGAGTFAARAEERIKQRLVELWENRKIKA</sequence>
<name>A0AAW9QSK9_9CHRO</name>
<accession>A0AAW9QSK9</accession>
<comment type="caution">
    <text evidence="1">The sequence shown here is derived from an EMBL/GenBank/DDBJ whole genome shotgun (WGS) entry which is preliminary data.</text>
</comment>
<gene>
    <name evidence="1" type="ORF">V0288_12980</name>
</gene>
<evidence type="ECO:0008006" key="3">
    <source>
        <dbReference type="Google" id="ProtNLM"/>
    </source>
</evidence>
<dbReference type="AlphaFoldDB" id="A0AAW9QSK9"/>
<evidence type="ECO:0000313" key="1">
    <source>
        <dbReference type="EMBL" id="MEG3438034.1"/>
    </source>
</evidence>
<keyword evidence="2" id="KW-1185">Reference proteome</keyword>
<dbReference type="Proteomes" id="UP001328733">
    <property type="component" value="Unassembled WGS sequence"/>
</dbReference>
<evidence type="ECO:0000313" key="2">
    <source>
        <dbReference type="Proteomes" id="UP001328733"/>
    </source>
</evidence>
<dbReference type="EMBL" id="JBAFSM010000022">
    <property type="protein sequence ID" value="MEG3438034.1"/>
    <property type="molecule type" value="Genomic_DNA"/>
</dbReference>
<organism evidence="1 2">
    <name type="scientific">Pannus brasiliensis CCIBt3594</name>
    <dbReference type="NCBI Taxonomy" id="1427578"/>
    <lineage>
        <taxon>Bacteria</taxon>
        <taxon>Bacillati</taxon>
        <taxon>Cyanobacteriota</taxon>
        <taxon>Cyanophyceae</taxon>
        <taxon>Oscillatoriophycideae</taxon>
        <taxon>Chroococcales</taxon>
        <taxon>Microcystaceae</taxon>
        <taxon>Pannus</taxon>
    </lineage>
</organism>